<dbReference type="InterPro" id="IPR017850">
    <property type="entry name" value="Alkaline_phosphatase_core_sf"/>
</dbReference>
<proteinExistence type="predicted"/>
<organism evidence="1 2">
    <name type="scientific">Lentzea guizhouensis</name>
    <dbReference type="NCBI Taxonomy" id="1586287"/>
    <lineage>
        <taxon>Bacteria</taxon>
        <taxon>Bacillati</taxon>
        <taxon>Actinomycetota</taxon>
        <taxon>Actinomycetes</taxon>
        <taxon>Pseudonocardiales</taxon>
        <taxon>Pseudonocardiaceae</taxon>
        <taxon>Lentzea</taxon>
    </lineage>
</organism>
<protein>
    <recommendedName>
        <fullName evidence="3">Phosphodiesterase</fullName>
    </recommendedName>
</protein>
<dbReference type="STRING" id="1586287.BBK82_30525"/>
<dbReference type="Proteomes" id="UP000093053">
    <property type="component" value="Chromosome"/>
</dbReference>
<dbReference type="EMBL" id="CP016793">
    <property type="protein sequence ID" value="ANZ39735.1"/>
    <property type="molecule type" value="Genomic_DNA"/>
</dbReference>
<name>A0A1B2HPV6_9PSEU</name>
<evidence type="ECO:0000313" key="2">
    <source>
        <dbReference type="Proteomes" id="UP000093053"/>
    </source>
</evidence>
<dbReference type="SUPFAM" id="SSF53649">
    <property type="entry name" value="Alkaline phosphatase-like"/>
    <property type="match status" value="1"/>
</dbReference>
<accession>A0A1B2HPV6</accession>
<gene>
    <name evidence="1" type="ORF">BBK82_30525</name>
</gene>
<sequence length="524" mass="56553">MKEDVVRTPKVVVFCIDGGVADVVRRYGLFDIGTRFPRHAGGRATVLPTIFPSSTAPAHASFLTGVDAGGHGIVGNRFWSGEPVADIRGRCANPVATLHPYEHTSLTAPSLLDWFAAEGASTAAVQFPQTFSRQPFPAQCPALYCLYAPARSVDVTLTEMLYGTFVGGCVLEYYEQPVEVMVTDVAEPDGERVVLVQVQDGDPVRLRYGATGRVRGHVREGAVSFAITPSALDGGRVRLAVGTAVLTMAFGGLTNAELAHLDGPSSLSVEYTANPGHDFHEAPSADWIGRAAVHVAQRYEPDVLFVRFNQADHAQELLYWHAARGARDESTLARAQMLQAYRTIEANVMMIAETIGPDASYVFFSDHGIDWVETHIRPDSVLEDLGWTDRMIFQGDSNCAFLYADTPLSAAELEKLTVAVTSLHPSVRVLDAAGLRSLGLRADGPRIGRLAITSGAHTEFQYSPGPRCEAVRSASHGYLPTDPAMSGFFRMSGLGTEGLPAPRGLTAAADVVRTIWQRRQEPSS</sequence>
<reference evidence="1 2" key="1">
    <citation type="submission" date="2016-07" db="EMBL/GenBank/DDBJ databases">
        <title>Complete genome sequence of the Lentzea guizhouensis DHS C013.</title>
        <authorList>
            <person name="Cao C."/>
        </authorList>
    </citation>
    <scope>NUCLEOTIDE SEQUENCE [LARGE SCALE GENOMIC DNA]</scope>
    <source>
        <strain evidence="1 2">DHS C013</strain>
    </source>
</reference>
<keyword evidence="2" id="KW-1185">Reference proteome</keyword>
<dbReference type="AlphaFoldDB" id="A0A1B2HPV6"/>
<evidence type="ECO:0008006" key="3">
    <source>
        <dbReference type="Google" id="ProtNLM"/>
    </source>
</evidence>
<evidence type="ECO:0000313" key="1">
    <source>
        <dbReference type="EMBL" id="ANZ39735.1"/>
    </source>
</evidence>
<dbReference type="KEGG" id="led:BBK82_30525"/>
<dbReference type="InterPro" id="IPR002591">
    <property type="entry name" value="Phosphodiest/P_Trfase"/>
</dbReference>
<dbReference type="Gene3D" id="3.40.720.10">
    <property type="entry name" value="Alkaline Phosphatase, subunit A"/>
    <property type="match status" value="1"/>
</dbReference>
<dbReference type="Pfam" id="PF01663">
    <property type="entry name" value="Phosphodiest"/>
    <property type="match status" value="2"/>
</dbReference>